<gene>
    <name evidence="2" type="ORF">MNEG_12435</name>
</gene>
<keyword evidence="3" id="KW-1185">Reference proteome</keyword>
<name>A0A0D2MKW4_9CHLO</name>
<evidence type="ECO:0000313" key="2">
    <source>
        <dbReference type="EMBL" id="KIY95530.1"/>
    </source>
</evidence>
<dbReference type="EMBL" id="KK103462">
    <property type="protein sequence ID" value="KIY95530.1"/>
    <property type="molecule type" value="Genomic_DNA"/>
</dbReference>
<proteinExistence type="predicted"/>
<organism evidence="2 3">
    <name type="scientific">Monoraphidium neglectum</name>
    <dbReference type="NCBI Taxonomy" id="145388"/>
    <lineage>
        <taxon>Eukaryota</taxon>
        <taxon>Viridiplantae</taxon>
        <taxon>Chlorophyta</taxon>
        <taxon>core chlorophytes</taxon>
        <taxon>Chlorophyceae</taxon>
        <taxon>CS clade</taxon>
        <taxon>Sphaeropleales</taxon>
        <taxon>Selenastraceae</taxon>
        <taxon>Monoraphidium</taxon>
    </lineage>
</organism>
<feature type="compositionally biased region" description="Basic and acidic residues" evidence="1">
    <location>
        <begin position="43"/>
        <end position="54"/>
    </location>
</feature>
<feature type="region of interest" description="Disordered" evidence="1">
    <location>
        <begin position="13"/>
        <end position="127"/>
    </location>
</feature>
<dbReference type="Proteomes" id="UP000054498">
    <property type="component" value="Unassembled WGS sequence"/>
</dbReference>
<evidence type="ECO:0000313" key="3">
    <source>
        <dbReference type="Proteomes" id="UP000054498"/>
    </source>
</evidence>
<feature type="non-terminal residue" evidence="2">
    <location>
        <position position="176"/>
    </location>
</feature>
<accession>A0A0D2MKW4</accession>
<dbReference type="RefSeq" id="XP_013894550.1">
    <property type="nucleotide sequence ID" value="XM_014039096.1"/>
</dbReference>
<dbReference type="KEGG" id="mng:MNEG_12435"/>
<evidence type="ECO:0000256" key="1">
    <source>
        <dbReference type="SAM" id="MobiDB-lite"/>
    </source>
</evidence>
<protein>
    <submittedName>
        <fullName evidence="2">Uncharacterized protein</fullName>
    </submittedName>
</protein>
<reference evidence="2 3" key="1">
    <citation type="journal article" date="2013" name="BMC Genomics">
        <title>Reconstruction of the lipid metabolism for the microalga Monoraphidium neglectum from its genome sequence reveals characteristics suitable for biofuel production.</title>
        <authorList>
            <person name="Bogen C."/>
            <person name="Al-Dilaimi A."/>
            <person name="Albersmeier A."/>
            <person name="Wichmann J."/>
            <person name="Grundmann M."/>
            <person name="Rupp O."/>
            <person name="Lauersen K.J."/>
            <person name="Blifernez-Klassen O."/>
            <person name="Kalinowski J."/>
            <person name="Goesmann A."/>
            <person name="Mussgnug J.H."/>
            <person name="Kruse O."/>
        </authorList>
    </citation>
    <scope>NUCLEOTIDE SEQUENCE [LARGE SCALE GENOMIC DNA]</scope>
    <source>
        <strain evidence="2 3">SAG 48.87</strain>
    </source>
</reference>
<feature type="compositionally biased region" description="Low complexity" evidence="1">
    <location>
        <begin position="29"/>
        <end position="40"/>
    </location>
</feature>
<dbReference type="AlphaFoldDB" id="A0A0D2MKW4"/>
<dbReference type="GeneID" id="25729797"/>
<sequence>MLRLKQLAALQQLGDRYSPAEAVRPPLWGAPADDGPHPAAVQERTREQLGRLRDSLAPPPRAAGQGALGPPPAPATASQHAPEYRPHWFDPSPDRPSPAARAQDQEECRAQAAAAPPAPAWQVDGDDCADALRPWDPGRSAWKQAWREAHAKGRSRAHRVFEWQLLHAALPCGGER</sequence>